<evidence type="ECO:0000313" key="2">
    <source>
        <dbReference type="EMBL" id="KAL3359260.1"/>
    </source>
</evidence>
<comment type="caution">
    <text evidence="2">The sequence shown here is derived from an EMBL/GenBank/DDBJ whole genome shotgun (WGS) entry which is preliminary data.</text>
</comment>
<accession>A0ABD2TSL5</accession>
<dbReference type="Proteomes" id="UP001627284">
    <property type="component" value="Unassembled WGS sequence"/>
</dbReference>
<evidence type="ECO:0000313" key="3">
    <source>
        <dbReference type="Proteomes" id="UP001627284"/>
    </source>
</evidence>
<dbReference type="AlphaFoldDB" id="A0ABD2TSL5"/>
<proteinExistence type="predicted"/>
<sequence>MSSKLPLVCLIILHFIIMIITISTLVVHSQVLVGVGFSNGMLACSATGNPPGPGVPGVPVDISSDRGNTNLITTITNGGGNFDPIFSTTSNPYMMLLMPNSQFLMSLSNSSVVAMVKLPIPNVTACPLLPISGTLLAPISIQGSPISIPSNPRGVDYGRLLNLGVGSFSYKI</sequence>
<dbReference type="EMBL" id="JBJKTR010000009">
    <property type="protein sequence ID" value="KAL3359260.1"/>
    <property type="molecule type" value="Genomic_DNA"/>
</dbReference>
<reference evidence="2 3" key="1">
    <citation type="submission" date="2024-05" db="EMBL/GenBank/DDBJ databases">
        <title>De novo assembly of an allotetraploid wild potato.</title>
        <authorList>
            <person name="Hosaka A.J."/>
        </authorList>
    </citation>
    <scope>NUCLEOTIDE SEQUENCE [LARGE SCALE GENOMIC DNA]</scope>
    <source>
        <tissue evidence="2">Young leaves</tissue>
    </source>
</reference>
<feature type="transmembrane region" description="Helical" evidence="1">
    <location>
        <begin position="7"/>
        <end position="27"/>
    </location>
</feature>
<organism evidence="2 3">
    <name type="scientific">Solanum stoloniferum</name>
    <dbReference type="NCBI Taxonomy" id="62892"/>
    <lineage>
        <taxon>Eukaryota</taxon>
        <taxon>Viridiplantae</taxon>
        <taxon>Streptophyta</taxon>
        <taxon>Embryophyta</taxon>
        <taxon>Tracheophyta</taxon>
        <taxon>Spermatophyta</taxon>
        <taxon>Magnoliopsida</taxon>
        <taxon>eudicotyledons</taxon>
        <taxon>Gunneridae</taxon>
        <taxon>Pentapetalae</taxon>
        <taxon>asterids</taxon>
        <taxon>lamiids</taxon>
        <taxon>Solanales</taxon>
        <taxon>Solanaceae</taxon>
        <taxon>Solanoideae</taxon>
        <taxon>Solaneae</taxon>
        <taxon>Solanum</taxon>
    </lineage>
</organism>
<protein>
    <submittedName>
        <fullName evidence="2">Uncharacterized protein</fullName>
    </submittedName>
</protein>
<keyword evidence="1" id="KW-0472">Membrane</keyword>
<dbReference type="PANTHER" id="PTHR34458">
    <property type="entry name" value="POLLEN OLE E 1 ALLERGEN AND EXTENSIN FAMILY PROTEIN-RELATED"/>
    <property type="match status" value="1"/>
</dbReference>
<keyword evidence="1" id="KW-1133">Transmembrane helix</keyword>
<dbReference type="InterPro" id="IPR040404">
    <property type="entry name" value="Phylloplanin-like"/>
</dbReference>
<name>A0ABD2TSL5_9SOLN</name>
<evidence type="ECO:0000256" key="1">
    <source>
        <dbReference type="SAM" id="Phobius"/>
    </source>
</evidence>
<keyword evidence="1" id="KW-0812">Transmembrane</keyword>
<dbReference type="PANTHER" id="PTHR34458:SF11">
    <property type="entry name" value="MD-2-RELATED LIPID-RECOGNITION DOMAIN-CONTAINING PROTEIN"/>
    <property type="match status" value="1"/>
</dbReference>
<gene>
    <name evidence="2" type="ORF">AABB24_016027</name>
</gene>
<keyword evidence="3" id="KW-1185">Reference proteome</keyword>